<evidence type="ECO:0000313" key="2">
    <source>
        <dbReference type="EMBL" id="GED27998.1"/>
    </source>
</evidence>
<keyword evidence="1" id="KW-1133">Transmembrane helix</keyword>
<keyword evidence="1" id="KW-0812">Transmembrane</keyword>
<organism evidence="3 4">
    <name type="scientific">Brevibacillus agri</name>
    <dbReference type="NCBI Taxonomy" id="51101"/>
    <lineage>
        <taxon>Bacteria</taxon>
        <taxon>Bacillati</taxon>
        <taxon>Bacillota</taxon>
        <taxon>Bacilli</taxon>
        <taxon>Bacillales</taxon>
        <taxon>Paenibacillaceae</taxon>
        <taxon>Brevibacillus</taxon>
    </lineage>
</organism>
<dbReference type="Proteomes" id="UP000276178">
    <property type="component" value="Unassembled WGS sequence"/>
</dbReference>
<proteinExistence type="predicted"/>
<dbReference type="GeneID" id="82809896"/>
<feature type="transmembrane region" description="Helical" evidence="1">
    <location>
        <begin position="163"/>
        <end position="180"/>
    </location>
</feature>
<dbReference type="RefSeq" id="WP_005829464.1">
    <property type="nucleotide sequence ID" value="NZ_BJOD01000056.1"/>
</dbReference>
<feature type="transmembrane region" description="Helical" evidence="1">
    <location>
        <begin position="128"/>
        <end position="151"/>
    </location>
</feature>
<reference evidence="2 5" key="2">
    <citation type="submission" date="2019-06" db="EMBL/GenBank/DDBJ databases">
        <title>Whole genome shotgun sequence of Brevibacillus agri NBRC 15538.</title>
        <authorList>
            <person name="Hosoyama A."/>
            <person name="Uohara A."/>
            <person name="Ohji S."/>
            <person name="Ichikawa N."/>
        </authorList>
    </citation>
    <scope>NUCLEOTIDE SEQUENCE [LARGE SCALE GENOMIC DNA]</scope>
    <source>
        <strain evidence="2 5">NBRC 15538</strain>
    </source>
</reference>
<evidence type="ECO:0000313" key="5">
    <source>
        <dbReference type="Proteomes" id="UP000317180"/>
    </source>
</evidence>
<feature type="transmembrane region" description="Helical" evidence="1">
    <location>
        <begin position="97"/>
        <end position="122"/>
    </location>
</feature>
<evidence type="ECO:0000313" key="4">
    <source>
        <dbReference type="Proteomes" id="UP000276178"/>
    </source>
</evidence>
<dbReference type="EMBL" id="RHHN01000016">
    <property type="protein sequence ID" value="RNB58895.1"/>
    <property type="molecule type" value="Genomic_DNA"/>
</dbReference>
<name>A0A3M8B7T7_9BACL</name>
<evidence type="ECO:0000256" key="1">
    <source>
        <dbReference type="SAM" id="Phobius"/>
    </source>
</evidence>
<protein>
    <submittedName>
        <fullName evidence="3">ABC transporter</fullName>
    </submittedName>
</protein>
<reference evidence="3 4" key="1">
    <citation type="submission" date="2018-10" db="EMBL/GenBank/DDBJ databases">
        <title>Phylogenomics of Brevibacillus.</title>
        <authorList>
            <person name="Dunlap C."/>
        </authorList>
    </citation>
    <scope>NUCLEOTIDE SEQUENCE [LARGE SCALE GENOMIC DNA]</scope>
    <source>
        <strain evidence="3 4">NRRL NRS 1219</strain>
    </source>
</reference>
<feature type="transmembrane region" description="Helical" evidence="1">
    <location>
        <begin position="222"/>
        <end position="241"/>
    </location>
</feature>
<keyword evidence="1" id="KW-0472">Membrane</keyword>
<accession>A0A3M8B7T7</accession>
<dbReference type="AlphaFoldDB" id="A0A3M8B7T7"/>
<dbReference type="OrthoDB" id="2665476at2"/>
<gene>
    <name evidence="2" type="ORF">BAG01nite_41000</name>
    <name evidence="3" type="ORF">EB820_05145</name>
</gene>
<feature type="transmembrane region" description="Helical" evidence="1">
    <location>
        <begin position="53"/>
        <end position="76"/>
    </location>
</feature>
<evidence type="ECO:0000313" key="3">
    <source>
        <dbReference type="EMBL" id="RNB58895.1"/>
    </source>
</evidence>
<keyword evidence="5" id="KW-1185">Reference proteome</keyword>
<dbReference type="Proteomes" id="UP000317180">
    <property type="component" value="Unassembled WGS sequence"/>
</dbReference>
<feature type="transmembrane region" description="Helical" evidence="1">
    <location>
        <begin position="21"/>
        <end position="41"/>
    </location>
</feature>
<sequence>MLRKSYEFFIVFIKSMIDEKIALAWSILLPLLLFFSINYSWFHAKPDVSKAVYYYASFWAFSAVLVVFNGIGLRLTDFRELGILKSFVFICGSKVPIIVGLLLSQIVFGLVSLALFTVVISIVFDYPIFLLFFTATCTYLVVLLPLFMLSLSIASLSVRASSAYTLVNMLIFPATYLAIYRGESTDFFTTILYYLNPVEYVFRFSVFTYDALTNNLHLNSNHLFLLVISLVYIAIGVIAWSKIKIASTVRRT</sequence>
<dbReference type="EMBL" id="BJOD01000056">
    <property type="protein sequence ID" value="GED27998.1"/>
    <property type="molecule type" value="Genomic_DNA"/>
</dbReference>
<comment type="caution">
    <text evidence="3">The sequence shown here is derived from an EMBL/GenBank/DDBJ whole genome shotgun (WGS) entry which is preliminary data.</text>
</comment>